<sequence length="33" mass="3624">DDDRGSLPPEIAGMMKIDEPYLPLKMLSSSVMS</sequence>
<keyword evidence="2" id="KW-1185">Reference proteome</keyword>
<name>A0A392U493_9FABA</name>
<proteinExistence type="predicted"/>
<dbReference type="Proteomes" id="UP000265520">
    <property type="component" value="Unassembled WGS sequence"/>
</dbReference>
<dbReference type="EMBL" id="LXQA010726806">
    <property type="protein sequence ID" value="MCI67928.1"/>
    <property type="molecule type" value="Genomic_DNA"/>
</dbReference>
<accession>A0A392U493</accession>
<dbReference type="AlphaFoldDB" id="A0A392U493"/>
<protein>
    <submittedName>
        <fullName evidence="1">Uncharacterized protein</fullName>
    </submittedName>
</protein>
<organism evidence="1 2">
    <name type="scientific">Trifolium medium</name>
    <dbReference type="NCBI Taxonomy" id="97028"/>
    <lineage>
        <taxon>Eukaryota</taxon>
        <taxon>Viridiplantae</taxon>
        <taxon>Streptophyta</taxon>
        <taxon>Embryophyta</taxon>
        <taxon>Tracheophyta</taxon>
        <taxon>Spermatophyta</taxon>
        <taxon>Magnoliopsida</taxon>
        <taxon>eudicotyledons</taxon>
        <taxon>Gunneridae</taxon>
        <taxon>Pentapetalae</taxon>
        <taxon>rosids</taxon>
        <taxon>fabids</taxon>
        <taxon>Fabales</taxon>
        <taxon>Fabaceae</taxon>
        <taxon>Papilionoideae</taxon>
        <taxon>50 kb inversion clade</taxon>
        <taxon>NPAAA clade</taxon>
        <taxon>Hologalegina</taxon>
        <taxon>IRL clade</taxon>
        <taxon>Trifolieae</taxon>
        <taxon>Trifolium</taxon>
    </lineage>
</organism>
<evidence type="ECO:0000313" key="1">
    <source>
        <dbReference type="EMBL" id="MCI67928.1"/>
    </source>
</evidence>
<reference evidence="1 2" key="1">
    <citation type="journal article" date="2018" name="Front. Plant Sci.">
        <title>Red Clover (Trifolium pratense) and Zigzag Clover (T. medium) - A Picture of Genomic Similarities and Differences.</title>
        <authorList>
            <person name="Dluhosova J."/>
            <person name="Istvanek J."/>
            <person name="Nedelnik J."/>
            <person name="Repkova J."/>
        </authorList>
    </citation>
    <scope>NUCLEOTIDE SEQUENCE [LARGE SCALE GENOMIC DNA]</scope>
    <source>
        <strain evidence="2">cv. 10/8</strain>
        <tissue evidence="1">Leaf</tissue>
    </source>
</reference>
<feature type="non-terminal residue" evidence="1">
    <location>
        <position position="1"/>
    </location>
</feature>
<evidence type="ECO:0000313" key="2">
    <source>
        <dbReference type="Proteomes" id="UP000265520"/>
    </source>
</evidence>
<comment type="caution">
    <text evidence="1">The sequence shown here is derived from an EMBL/GenBank/DDBJ whole genome shotgun (WGS) entry which is preliminary data.</text>
</comment>